<sequence length="138" mass="15064">MIGITREGALKLLLPGIPEKKQRTTENGDTSPETKIITSDGYLYSSPLKINISTTHPGPAISCIVPPYRSIQTPDTGTCIINEDASEKITLESRTSLRDLVYKKGWLETKIVNLGDNRLEECVIVVHPAPTPGSTLSF</sequence>
<evidence type="ECO:0000313" key="2">
    <source>
        <dbReference type="Proteomes" id="UP000269221"/>
    </source>
</evidence>
<evidence type="ECO:0000313" key="1">
    <source>
        <dbReference type="EMBL" id="RMB91103.1"/>
    </source>
</evidence>
<dbReference type="Proteomes" id="UP000269221">
    <property type="component" value="Unassembled WGS sequence"/>
</dbReference>
<name>A0A3M0IWE9_HIRRU</name>
<dbReference type="AlphaFoldDB" id="A0A3M0IWE9"/>
<dbReference type="EMBL" id="QRBI01000239">
    <property type="protein sequence ID" value="RMB91103.1"/>
    <property type="molecule type" value="Genomic_DNA"/>
</dbReference>
<reference evidence="1 2" key="1">
    <citation type="submission" date="2018-07" db="EMBL/GenBank/DDBJ databases">
        <title>A high quality draft genome assembly of the barn swallow (H. rustica rustica).</title>
        <authorList>
            <person name="Formenti G."/>
            <person name="Chiara M."/>
            <person name="Poveda L."/>
            <person name="Francoijs K.-J."/>
            <person name="Bonisoli-Alquati A."/>
            <person name="Canova L."/>
            <person name="Gianfranceschi L."/>
            <person name="Horner D.S."/>
            <person name="Saino N."/>
        </authorList>
    </citation>
    <scope>NUCLEOTIDE SEQUENCE [LARGE SCALE GENOMIC DNA]</scope>
    <source>
        <strain evidence="1">Chelidonia</strain>
        <tissue evidence="1">Blood</tissue>
    </source>
</reference>
<organism evidence="1 2">
    <name type="scientific">Hirundo rustica rustica</name>
    <dbReference type="NCBI Taxonomy" id="333673"/>
    <lineage>
        <taxon>Eukaryota</taxon>
        <taxon>Metazoa</taxon>
        <taxon>Chordata</taxon>
        <taxon>Craniata</taxon>
        <taxon>Vertebrata</taxon>
        <taxon>Euteleostomi</taxon>
        <taxon>Archelosauria</taxon>
        <taxon>Archosauria</taxon>
        <taxon>Dinosauria</taxon>
        <taxon>Saurischia</taxon>
        <taxon>Theropoda</taxon>
        <taxon>Coelurosauria</taxon>
        <taxon>Aves</taxon>
        <taxon>Neognathae</taxon>
        <taxon>Neoaves</taxon>
        <taxon>Telluraves</taxon>
        <taxon>Australaves</taxon>
        <taxon>Passeriformes</taxon>
        <taxon>Sylvioidea</taxon>
        <taxon>Hirundinidae</taxon>
        <taxon>Hirundo</taxon>
    </lineage>
</organism>
<proteinExistence type="predicted"/>
<gene>
    <name evidence="1" type="ORF">DUI87_32503</name>
</gene>
<comment type="caution">
    <text evidence="1">The sequence shown here is derived from an EMBL/GenBank/DDBJ whole genome shotgun (WGS) entry which is preliminary data.</text>
</comment>
<protein>
    <submittedName>
        <fullName evidence="1">Uncharacterized protein</fullName>
    </submittedName>
</protein>
<keyword evidence="2" id="KW-1185">Reference proteome</keyword>
<accession>A0A3M0IWE9</accession>